<evidence type="ECO:0000313" key="4">
    <source>
        <dbReference type="EMBL" id="VTJ84686.1"/>
    </source>
</evidence>
<dbReference type="Gene3D" id="2.30.30.360">
    <property type="entry name" value="Myosin S1 fragment, N-terminal"/>
    <property type="match status" value="1"/>
</dbReference>
<evidence type="ECO:0000256" key="2">
    <source>
        <dbReference type="ARBA" id="ARBA00022840"/>
    </source>
</evidence>
<dbReference type="InterPro" id="IPR004009">
    <property type="entry name" value="SH3_Myosin"/>
</dbReference>
<dbReference type="Proteomes" id="UP000335636">
    <property type="component" value="Unassembled WGS sequence"/>
</dbReference>
<organism evidence="4 5">
    <name type="scientific">Marmota monax</name>
    <name type="common">Woodchuck</name>
    <dbReference type="NCBI Taxonomy" id="9995"/>
    <lineage>
        <taxon>Eukaryota</taxon>
        <taxon>Metazoa</taxon>
        <taxon>Chordata</taxon>
        <taxon>Craniata</taxon>
        <taxon>Vertebrata</taxon>
        <taxon>Euteleostomi</taxon>
        <taxon>Mammalia</taxon>
        <taxon>Eutheria</taxon>
        <taxon>Euarchontoglires</taxon>
        <taxon>Glires</taxon>
        <taxon>Rodentia</taxon>
        <taxon>Sciuromorpha</taxon>
        <taxon>Sciuridae</taxon>
        <taxon>Xerinae</taxon>
        <taxon>Marmotini</taxon>
        <taxon>Marmota</taxon>
    </lineage>
</organism>
<dbReference type="EMBL" id="CABDUW010001923">
    <property type="protein sequence ID" value="VTJ84686.1"/>
    <property type="molecule type" value="Genomic_DNA"/>
</dbReference>
<evidence type="ECO:0000256" key="1">
    <source>
        <dbReference type="ARBA" id="ARBA00022741"/>
    </source>
</evidence>
<dbReference type="Pfam" id="PF02736">
    <property type="entry name" value="Myosin_N"/>
    <property type="match status" value="1"/>
</dbReference>
<protein>
    <recommendedName>
        <fullName evidence="3">Myosin N-terminal SH3-like domain-containing protein</fullName>
    </recommendedName>
</protein>
<dbReference type="AlphaFoldDB" id="A0A5E4CSB7"/>
<gene>
    <name evidence="4" type="ORF">MONAX_5E045134</name>
</gene>
<evidence type="ECO:0000313" key="5">
    <source>
        <dbReference type="Proteomes" id="UP000335636"/>
    </source>
</evidence>
<dbReference type="InterPro" id="IPR008989">
    <property type="entry name" value="Myosin_S1_N"/>
</dbReference>
<dbReference type="GO" id="GO:0051015">
    <property type="term" value="F:actin filament binding"/>
    <property type="evidence" value="ECO:0007669"/>
    <property type="project" value="InterPro"/>
</dbReference>
<reference evidence="4" key="1">
    <citation type="submission" date="2019-04" db="EMBL/GenBank/DDBJ databases">
        <authorList>
            <person name="Alioto T."/>
            <person name="Alioto T."/>
        </authorList>
    </citation>
    <scope>NUCLEOTIDE SEQUENCE [LARGE SCALE GENOMIC DNA]</scope>
</reference>
<dbReference type="GO" id="GO:0005524">
    <property type="term" value="F:ATP binding"/>
    <property type="evidence" value="ECO:0007669"/>
    <property type="project" value="UniProtKB-KW"/>
</dbReference>
<feature type="non-terminal residue" evidence="4">
    <location>
        <position position="64"/>
    </location>
</feature>
<accession>A0A5E4CSB7</accession>
<dbReference type="GO" id="GO:0016459">
    <property type="term" value="C:myosin complex"/>
    <property type="evidence" value="ECO:0007669"/>
    <property type="project" value="InterPro"/>
</dbReference>
<comment type="caution">
    <text evidence="4">The sequence shown here is derived from an EMBL/GenBank/DDBJ whole genome shotgun (WGS) entry which is preliminary data.</text>
</comment>
<feature type="domain" description="Myosin N-terminal SH3-like" evidence="3">
    <location>
        <begin position="29"/>
        <end position="64"/>
    </location>
</feature>
<keyword evidence="2" id="KW-0067">ATP-binding</keyword>
<proteinExistence type="predicted"/>
<name>A0A5E4CSB7_MARMO</name>
<evidence type="ECO:0000259" key="3">
    <source>
        <dbReference type="Pfam" id="PF02736"/>
    </source>
</evidence>
<keyword evidence="5" id="KW-1185">Reference proteome</keyword>
<sequence>MDLLELDEASTFLRSEADLLLLQTMTLVGKKKYWVCDGKNSYIEAMVKGSEDDGKIIVETREGK</sequence>
<dbReference type="GO" id="GO:0003774">
    <property type="term" value="F:cytoskeletal motor activity"/>
    <property type="evidence" value="ECO:0007669"/>
    <property type="project" value="InterPro"/>
</dbReference>
<keyword evidence="1" id="KW-0547">Nucleotide-binding</keyword>
<dbReference type="SUPFAM" id="SSF50084">
    <property type="entry name" value="Myosin S1 fragment, N-terminal domain"/>
    <property type="match status" value="1"/>
</dbReference>